<dbReference type="OrthoDB" id="62853at2759"/>
<feature type="region of interest" description="Disordered" evidence="1">
    <location>
        <begin position="235"/>
        <end position="260"/>
    </location>
</feature>
<accession>A0A835F3D9</accession>
<feature type="compositionally biased region" description="Basic residues" evidence="1">
    <location>
        <begin position="245"/>
        <end position="254"/>
    </location>
</feature>
<evidence type="ECO:0000256" key="1">
    <source>
        <dbReference type="SAM" id="MobiDB-lite"/>
    </source>
</evidence>
<dbReference type="EMBL" id="JACEFO010001646">
    <property type="protein sequence ID" value="KAF8726937.1"/>
    <property type="molecule type" value="Genomic_DNA"/>
</dbReference>
<reference evidence="2" key="1">
    <citation type="submission" date="2020-07" db="EMBL/GenBank/DDBJ databases">
        <title>Genome sequence and genetic diversity analysis of an under-domesticated orphan crop, white fonio (Digitaria exilis).</title>
        <authorList>
            <person name="Bennetzen J.L."/>
            <person name="Chen S."/>
            <person name="Ma X."/>
            <person name="Wang X."/>
            <person name="Yssel A.E.J."/>
            <person name="Chaluvadi S.R."/>
            <person name="Johnson M."/>
            <person name="Gangashetty P."/>
            <person name="Hamidou F."/>
            <person name="Sanogo M.D."/>
            <person name="Zwaenepoel A."/>
            <person name="Wallace J."/>
            <person name="Van De Peer Y."/>
            <person name="Van Deynze A."/>
        </authorList>
    </citation>
    <scope>NUCLEOTIDE SEQUENCE</scope>
    <source>
        <tissue evidence="2">Leaves</tissue>
    </source>
</reference>
<name>A0A835F3D9_9POAL</name>
<organism evidence="2 3">
    <name type="scientific">Digitaria exilis</name>
    <dbReference type="NCBI Taxonomy" id="1010633"/>
    <lineage>
        <taxon>Eukaryota</taxon>
        <taxon>Viridiplantae</taxon>
        <taxon>Streptophyta</taxon>
        <taxon>Embryophyta</taxon>
        <taxon>Tracheophyta</taxon>
        <taxon>Spermatophyta</taxon>
        <taxon>Magnoliopsida</taxon>
        <taxon>Liliopsida</taxon>
        <taxon>Poales</taxon>
        <taxon>Poaceae</taxon>
        <taxon>PACMAD clade</taxon>
        <taxon>Panicoideae</taxon>
        <taxon>Panicodae</taxon>
        <taxon>Paniceae</taxon>
        <taxon>Anthephorinae</taxon>
        <taxon>Digitaria</taxon>
    </lineage>
</organism>
<dbReference type="Proteomes" id="UP000636709">
    <property type="component" value="Unassembled WGS sequence"/>
</dbReference>
<feature type="compositionally biased region" description="Low complexity" evidence="1">
    <location>
        <begin position="1"/>
        <end position="11"/>
    </location>
</feature>
<keyword evidence="3" id="KW-1185">Reference proteome</keyword>
<comment type="caution">
    <text evidence="2">The sequence shown here is derived from an EMBL/GenBank/DDBJ whole genome shotgun (WGS) entry which is preliminary data.</text>
</comment>
<dbReference type="PANTHER" id="PTHR35491">
    <property type="entry name" value="OS12G0638500-LIKE PROTEIN"/>
    <property type="match status" value="1"/>
</dbReference>
<dbReference type="AlphaFoldDB" id="A0A835F3D9"/>
<evidence type="ECO:0000313" key="2">
    <source>
        <dbReference type="EMBL" id="KAF8726937.1"/>
    </source>
</evidence>
<dbReference type="PANTHER" id="PTHR35491:SF9">
    <property type="entry name" value="RRM DOMAIN-CONTAINING PROTEIN"/>
    <property type="match status" value="1"/>
</dbReference>
<protein>
    <submittedName>
        <fullName evidence="2">Uncharacterized protein</fullName>
    </submittedName>
</protein>
<proteinExistence type="predicted"/>
<sequence>MYSLHPSSSPPRRLRASPPPVSMEGVGGSPLTPPPPSKDVDDAALALTKRARKRSRYLSPPYADADVQEVEVAVPEVEEEEPPPPDLPAGEALSSLRATALRYGQAVDPAVLRFLTLYRNRNTTRATAGIFDGDHDSRAAAAGGGGGVSNDDGSNKLPSLASTGGGGPTVLSFSAGTAIPRPDDGSPYLAKKKKMNHQAPLAAKRQCGPMQNAAALGQAADGHIWASKSSGFAVHGVSNPVPQERKKRKKRMKRAGHEQQHFRNPAALVLDFAEGTRLPSRKGLISTFRRFGFVIDSETAIAGDKRSARVAFATRDEAEVAYSCACAGSISSLGPPYVVLSLQDLPPIISSAPPPVPKLPLTDIRSNLEMMISSLKRRSSSSQATAAAVNSPEEAMPAMGNLMGEMQCLLTKVDKMLQGPSATGHHR</sequence>
<gene>
    <name evidence="2" type="ORF">HU200_019423</name>
</gene>
<evidence type="ECO:0000313" key="3">
    <source>
        <dbReference type="Proteomes" id="UP000636709"/>
    </source>
</evidence>
<feature type="region of interest" description="Disordered" evidence="1">
    <location>
        <begin position="142"/>
        <end position="194"/>
    </location>
</feature>
<feature type="region of interest" description="Disordered" evidence="1">
    <location>
        <begin position="1"/>
        <end position="41"/>
    </location>
</feature>